<dbReference type="EMBL" id="BGPR01051420">
    <property type="protein sequence ID" value="GBO28374.1"/>
    <property type="molecule type" value="Genomic_DNA"/>
</dbReference>
<comment type="caution">
    <text evidence="1">The sequence shown here is derived from an EMBL/GenBank/DDBJ whole genome shotgun (WGS) entry which is preliminary data.</text>
</comment>
<dbReference type="Proteomes" id="UP000499080">
    <property type="component" value="Unassembled WGS sequence"/>
</dbReference>
<gene>
    <name evidence="1" type="ORF">AVEN_206514_1</name>
</gene>
<evidence type="ECO:0000313" key="2">
    <source>
        <dbReference type="Proteomes" id="UP000499080"/>
    </source>
</evidence>
<reference evidence="1 2" key="1">
    <citation type="journal article" date="2019" name="Sci. Rep.">
        <title>Orb-weaving spider Araneus ventricosus genome elucidates the spidroin gene catalogue.</title>
        <authorList>
            <person name="Kono N."/>
            <person name="Nakamura H."/>
            <person name="Ohtoshi R."/>
            <person name="Moran D.A.P."/>
            <person name="Shinohara A."/>
            <person name="Yoshida Y."/>
            <person name="Fujiwara M."/>
            <person name="Mori M."/>
            <person name="Tomita M."/>
            <person name="Arakawa K."/>
        </authorList>
    </citation>
    <scope>NUCLEOTIDE SEQUENCE [LARGE SCALE GENOMIC DNA]</scope>
</reference>
<name>A0A4Y2VVV8_ARAVE</name>
<proteinExistence type="predicted"/>
<organism evidence="1 2">
    <name type="scientific">Araneus ventricosus</name>
    <name type="common">Orbweaver spider</name>
    <name type="synonym">Epeira ventricosa</name>
    <dbReference type="NCBI Taxonomy" id="182803"/>
    <lineage>
        <taxon>Eukaryota</taxon>
        <taxon>Metazoa</taxon>
        <taxon>Ecdysozoa</taxon>
        <taxon>Arthropoda</taxon>
        <taxon>Chelicerata</taxon>
        <taxon>Arachnida</taxon>
        <taxon>Araneae</taxon>
        <taxon>Araneomorphae</taxon>
        <taxon>Entelegynae</taxon>
        <taxon>Araneoidea</taxon>
        <taxon>Araneidae</taxon>
        <taxon>Araneus</taxon>
    </lineage>
</organism>
<accession>A0A4Y2VVV8</accession>
<protein>
    <submittedName>
        <fullName evidence="1">Uncharacterized protein</fullName>
    </submittedName>
</protein>
<sequence length="105" mass="11846">MLIPSAEIDHQYILENHLLSSVLPSSAITPRMQHESELDSRTPVRQISAPPWQVLWVLFELLLPVCKYNGRFAHKSEHWAPGREKCVSNLKSSADVLLNSCVNAV</sequence>
<keyword evidence="2" id="KW-1185">Reference proteome</keyword>
<dbReference type="AlphaFoldDB" id="A0A4Y2VVV8"/>
<evidence type="ECO:0000313" key="1">
    <source>
        <dbReference type="EMBL" id="GBO28374.1"/>
    </source>
</evidence>